<feature type="transmembrane region" description="Helical" evidence="10">
    <location>
        <begin position="38"/>
        <end position="63"/>
    </location>
</feature>
<dbReference type="PROSITE" id="PS00237">
    <property type="entry name" value="G_PROTEIN_RECEP_F1_1"/>
    <property type="match status" value="1"/>
</dbReference>
<dbReference type="InterPro" id="IPR017452">
    <property type="entry name" value="GPCR_Rhodpsn_7TM"/>
</dbReference>
<comment type="subcellular location">
    <subcellularLocation>
        <location evidence="10">Cell membrane</location>
        <topology evidence="10">Multi-pass membrane protein</topology>
    </subcellularLocation>
    <subcellularLocation>
        <location evidence="2">Membrane</location>
        <topology evidence="2">Multi-pass membrane protein</topology>
    </subcellularLocation>
</comment>
<dbReference type="PROSITE" id="PS50262">
    <property type="entry name" value="G_PROTEIN_RECEP_F1_2"/>
    <property type="match status" value="1"/>
</dbReference>
<dbReference type="PRINTS" id="PR00245">
    <property type="entry name" value="OLFACTORYR"/>
</dbReference>
<feature type="transmembrane region" description="Helical" evidence="10">
    <location>
        <begin position="155"/>
        <end position="173"/>
    </location>
</feature>
<comment type="function">
    <text evidence="1">Putative odorant or sperm cell receptor.</text>
</comment>
<dbReference type="InParanoid" id="A0A6J0VRV8"/>
<dbReference type="Proteomes" id="UP001652640">
    <property type="component" value="Chromosome 10"/>
</dbReference>
<keyword evidence="6 10" id="KW-0472">Membrane</keyword>
<evidence type="ECO:0000256" key="7">
    <source>
        <dbReference type="ARBA" id="ARBA00023170"/>
    </source>
</evidence>
<reference evidence="12" key="1">
    <citation type="journal article" date="2022" name="J. Hered.">
        <title>A De Novo Chromosome-Level Genome Assembly of the White-Tailed Deer, Odocoileus Virginianus.</title>
        <authorList>
            <person name="London E.W."/>
            <person name="Roca A.L."/>
            <person name="Novakofski J.E."/>
            <person name="Mateus-Pinilla N.E."/>
        </authorList>
    </citation>
    <scope>NUCLEOTIDE SEQUENCE [LARGE SCALE GENOMIC DNA]</scope>
</reference>
<evidence type="ECO:0000256" key="1">
    <source>
        <dbReference type="ARBA" id="ARBA00003929"/>
    </source>
</evidence>
<feature type="domain" description="G-protein coupled receptors family 1 profile" evidence="11">
    <location>
        <begin position="56"/>
        <end position="305"/>
    </location>
</feature>
<dbReference type="GO" id="GO:0004930">
    <property type="term" value="F:G protein-coupled receptor activity"/>
    <property type="evidence" value="ECO:0007669"/>
    <property type="project" value="UniProtKB-KW"/>
</dbReference>
<dbReference type="GO" id="GO:0004984">
    <property type="term" value="F:olfactory receptor activity"/>
    <property type="evidence" value="ECO:0007669"/>
    <property type="project" value="InterPro"/>
</dbReference>
<evidence type="ECO:0000256" key="8">
    <source>
        <dbReference type="ARBA" id="ARBA00023224"/>
    </source>
</evidence>
<sequence>MERWGLRLHPQTAEWMPGRNFTVVTEFLLTVFADHPAWGLPLFAAFLAFYLLTLLGNCGMILLIRQDRRLHTPMYFFLGHLALVDICYSSTVVPQALVVLLERGVVLCRARCAAQFFLFTFFASMDCYLLAIMAYDRCVAVCRPLLYVAIVTEKARWVLVAAAYAAGFSSAFIRTVTAFTLSFCGSNQIDFLFCDLPPLLKLSCGDSYTQEVVIIVFAVLVMPACILVISVSYLFIVLAVVWMRSPAGRAKTFSTCASHLAAVALFFGTLIFMYLRDNAGQSSEADQVVSVLYTAVSPMLNPLIYSLRNKEVKEAVLKSLGRSKVSGRF</sequence>
<feature type="transmembrane region" description="Helical" evidence="10">
    <location>
        <begin position="75"/>
        <end position="101"/>
    </location>
</feature>
<evidence type="ECO:0000256" key="9">
    <source>
        <dbReference type="RuleBase" id="RU000688"/>
    </source>
</evidence>
<dbReference type="InterPro" id="IPR000725">
    <property type="entry name" value="Olfact_rcpt"/>
</dbReference>
<evidence type="ECO:0000313" key="13">
    <source>
        <dbReference type="RefSeq" id="XP_020727953.2"/>
    </source>
</evidence>
<evidence type="ECO:0000256" key="10">
    <source>
        <dbReference type="RuleBase" id="RU363047"/>
    </source>
</evidence>
<keyword evidence="3 9" id="KW-0812">Transmembrane</keyword>
<name>A0A6J0VRV8_ODOVR</name>
<protein>
    <recommendedName>
        <fullName evidence="10">Olfactory receptor</fullName>
    </recommendedName>
</protein>
<keyword evidence="5 9" id="KW-0297">G-protein coupled receptor</keyword>
<comment type="similarity">
    <text evidence="9">Belongs to the G-protein coupled receptor 1 family.</text>
</comment>
<keyword evidence="10" id="KW-0716">Sensory transduction</keyword>
<dbReference type="GO" id="GO:0005886">
    <property type="term" value="C:plasma membrane"/>
    <property type="evidence" value="ECO:0007669"/>
    <property type="project" value="UniProtKB-SubCell"/>
</dbReference>
<dbReference type="PRINTS" id="PR00237">
    <property type="entry name" value="GPCRRHODOPSN"/>
</dbReference>
<dbReference type="SUPFAM" id="SSF81321">
    <property type="entry name" value="Family A G protein-coupled receptor-like"/>
    <property type="match status" value="1"/>
</dbReference>
<evidence type="ECO:0000256" key="5">
    <source>
        <dbReference type="ARBA" id="ARBA00023040"/>
    </source>
</evidence>
<dbReference type="InterPro" id="IPR000276">
    <property type="entry name" value="GPCR_Rhodpsn"/>
</dbReference>
<feature type="transmembrane region" description="Helical" evidence="10">
    <location>
        <begin position="253"/>
        <end position="275"/>
    </location>
</feature>
<dbReference type="CDD" id="cd15230">
    <property type="entry name" value="7tmA_OR5-like"/>
    <property type="match status" value="1"/>
</dbReference>
<gene>
    <name evidence="13" type="primary">LOC110123999</name>
</gene>
<feature type="transmembrane region" description="Helical" evidence="10">
    <location>
        <begin position="287"/>
        <end position="307"/>
    </location>
</feature>
<evidence type="ECO:0000256" key="4">
    <source>
        <dbReference type="ARBA" id="ARBA00022989"/>
    </source>
</evidence>
<feature type="transmembrane region" description="Helical" evidence="10">
    <location>
        <begin position="212"/>
        <end position="241"/>
    </location>
</feature>
<dbReference type="PANTHER" id="PTHR48018">
    <property type="entry name" value="OLFACTORY RECEPTOR"/>
    <property type="match status" value="1"/>
</dbReference>
<keyword evidence="4 10" id="KW-1133">Transmembrane helix</keyword>
<evidence type="ECO:0000259" key="11">
    <source>
        <dbReference type="PROSITE" id="PS50262"/>
    </source>
</evidence>
<dbReference type="RefSeq" id="XP_020727953.2">
    <property type="nucleotide sequence ID" value="XM_020872294.2"/>
</dbReference>
<organism evidence="12 13">
    <name type="scientific">Odocoileus virginianus</name>
    <name type="common">White-tailed deer</name>
    <dbReference type="NCBI Taxonomy" id="9874"/>
    <lineage>
        <taxon>Eukaryota</taxon>
        <taxon>Metazoa</taxon>
        <taxon>Chordata</taxon>
        <taxon>Craniata</taxon>
        <taxon>Vertebrata</taxon>
        <taxon>Euteleostomi</taxon>
        <taxon>Mammalia</taxon>
        <taxon>Eutheria</taxon>
        <taxon>Laurasiatheria</taxon>
        <taxon>Artiodactyla</taxon>
        <taxon>Ruminantia</taxon>
        <taxon>Pecora</taxon>
        <taxon>Cervidae</taxon>
        <taxon>Odocoileinae</taxon>
        <taxon>Odocoileus</taxon>
    </lineage>
</organism>
<keyword evidence="12" id="KW-1185">Reference proteome</keyword>
<evidence type="ECO:0000256" key="6">
    <source>
        <dbReference type="ARBA" id="ARBA00023136"/>
    </source>
</evidence>
<keyword evidence="10" id="KW-1003">Cell membrane</keyword>
<dbReference type="Gene3D" id="1.20.1070.10">
    <property type="entry name" value="Rhodopsin 7-helix transmembrane proteins"/>
    <property type="match status" value="1"/>
</dbReference>
<dbReference type="AlphaFoldDB" id="A0A6J0VRV8"/>
<evidence type="ECO:0000256" key="3">
    <source>
        <dbReference type="ARBA" id="ARBA00022692"/>
    </source>
</evidence>
<dbReference type="GeneID" id="110123999"/>
<evidence type="ECO:0000313" key="12">
    <source>
        <dbReference type="Proteomes" id="UP001652640"/>
    </source>
</evidence>
<proteinExistence type="inferred from homology"/>
<feature type="transmembrane region" description="Helical" evidence="10">
    <location>
        <begin position="113"/>
        <end position="135"/>
    </location>
</feature>
<evidence type="ECO:0000256" key="2">
    <source>
        <dbReference type="ARBA" id="ARBA00004141"/>
    </source>
</evidence>
<reference evidence="13" key="2">
    <citation type="submission" date="2025-08" db="UniProtKB">
        <authorList>
            <consortium name="RefSeq"/>
        </authorList>
    </citation>
    <scope>IDENTIFICATION</scope>
    <source>
        <tissue evidence="13">Tongue muscle</tissue>
    </source>
</reference>
<dbReference type="OrthoDB" id="9445793at2759"/>
<keyword evidence="7 9" id="KW-0675">Receptor</keyword>
<dbReference type="KEGG" id="ovr:110123999"/>
<keyword evidence="10" id="KW-0552">Olfaction</keyword>
<dbReference type="Pfam" id="PF13853">
    <property type="entry name" value="7tm_4"/>
    <property type="match status" value="1"/>
</dbReference>
<accession>A0A6J0VRV8</accession>
<keyword evidence="8 9" id="KW-0807">Transducer</keyword>